<dbReference type="GO" id="GO:0043709">
    <property type="term" value="P:cell adhesion involved in single-species biofilm formation"/>
    <property type="evidence" value="ECO:0007669"/>
    <property type="project" value="TreeGrafter"/>
</dbReference>
<dbReference type="Pfam" id="PF04340">
    <property type="entry name" value="DUF484"/>
    <property type="match status" value="1"/>
</dbReference>
<name>A0A3P3VTF6_9GAMM</name>
<evidence type="ECO:0000256" key="2">
    <source>
        <dbReference type="ARBA" id="ARBA00012528"/>
    </source>
</evidence>
<dbReference type="Gene3D" id="3.30.70.270">
    <property type="match status" value="1"/>
</dbReference>
<dbReference type="InterPro" id="IPR043128">
    <property type="entry name" value="Rev_trsase/Diguanyl_cyclase"/>
</dbReference>
<dbReference type="PROSITE" id="PS50887">
    <property type="entry name" value="GGDEF"/>
    <property type="match status" value="1"/>
</dbReference>
<dbReference type="SUPFAM" id="SSF55073">
    <property type="entry name" value="Nucleotide cyclase"/>
    <property type="match status" value="1"/>
</dbReference>
<dbReference type="GO" id="GO:0052621">
    <property type="term" value="F:diguanylate cyclase activity"/>
    <property type="evidence" value="ECO:0007669"/>
    <property type="project" value="UniProtKB-EC"/>
</dbReference>
<comment type="cofactor">
    <cofactor evidence="1">
        <name>Mg(2+)</name>
        <dbReference type="ChEBI" id="CHEBI:18420"/>
    </cofactor>
</comment>
<dbReference type="InterPro" id="IPR050469">
    <property type="entry name" value="Diguanylate_Cyclase"/>
</dbReference>
<reference evidence="5 6" key="1">
    <citation type="submission" date="2018-08" db="EMBL/GenBank/DDBJ databases">
        <authorList>
            <person name="Khan S.A."/>
        </authorList>
    </citation>
    <scope>NUCLEOTIDE SEQUENCE [LARGE SCALE GENOMIC DNA]</scope>
    <source>
        <strain evidence="5 6">GTF-13</strain>
    </source>
</reference>
<evidence type="ECO:0000313" key="6">
    <source>
        <dbReference type="Proteomes" id="UP000280792"/>
    </source>
</evidence>
<dbReference type="InterPro" id="IPR029787">
    <property type="entry name" value="Nucleotide_cyclase"/>
</dbReference>
<keyword evidence="6" id="KW-1185">Reference proteome</keyword>
<evidence type="ECO:0000259" key="4">
    <source>
        <dbReference type="PROSITE" id="PS50887"/>
    </source>
</evidence>
<dbReference type="FunFam" id="3.30.70.270:FF:000001">
    <property type="entry name" value="Diguanylate cyclase domain protein"/>
    <property type="match status" value="1"/>
</dbReference>
<evidence type="ECO:0000256" key="3">
    <source>
        <dbReference type="ARBA" id="ARBA00034247"/>
    </source>
</evidence>
<dbReference type="InterPro" id="IPR029016">
    <property type="entry name" value="GAF-like_dom_sf"/>
</dbReference>
<dbReference type="PANTHER" id="PTHR45138:SF9">
    <property type="entry name" value="DIGUANYLATE CYCLASE DGCM-RELATED"/>
    <property type="match status" value="1"/>
</dbReference>
<sequence>MIVSDMQTLIETLKANEEIARKLFDIEVSILSSDYSDDLFEKLIKLIKSSFNIPFAWLTLLKDSPIPDLSERFSNSYWLQQHLHHLESNQLSALESKGNQPLLSNSMEELSHLIPARYFGEVRSMAAVPLILDRVLVGAIMLGDNDAERYHPGLGTFHLEQLSVKASLCLSNVISRERLEYLATRDPLTGLLNRREMESHLQQELERCERYQASMSLLFIDCDRFKQINDQYGHDYGDAVLVHVAKGLNHLVRANDRVFRFAGDEFVVALANQSRYDARHVRQRVEAYFAANPLLMNRKLVPIRVTCGISAPSPEEATSVKELLREADHDLLRQKRLRDDRSDEAQGA</sequence>
<dbReference type="AlphaFoldDB" id="A0A3P3VTF6"/>
<organism evidence="5 6">
    <name type="scientific">Aestuariirhabdus litorea</name>
    <dbReference type="NCBI Taxonomy" id="2528527"/>
    <lineage>
        <taxon>Bacteria</taxon>
        <taxon>Pseudomonadati</taxon>
        <taxon>Pseudomonadota</taxon>
        <taxon>Gammaproteobacteria</taxon>
        <taxon>Oceanospirillales</taxon>
        <taxon>Aestuariirhabdaceae</taxon>
        <taxon>Aestuariirhabdus</taxon>
    </lineage>
</organism>
<dbReference type="EMBL" id="QWEZ01000001">
    <property type="protein sequence ID" value="RRJ84043.1"/>
    <property type="molecule type" value="Genomic_DNA"/>
</dbReference>
<dbReference type="SUPFAM" id="SSF55781">
    <property type="entry name" value="GAF domain-like"/>
    <property type="match status" value="1"/>
</dbReference>
<comment type="caution">
    <text evidence="5">The sequence shown here is derived from an EMBL/GenBank/DDBJ whole genome shotgun (WGS) entry which is preliminary data.</text>
</comment>
<dbReference type="Proteomes" id="UP000280792">
    <property type="component" value="Unassembled WGS sequence"/>
</dbReference>
<accession>A0A3P3VTF6</accession>
<dbReference type="SMART" id="SM00267">
    <property type="entry name" value="GGDEF"/>
    <property type="match status" value="1"/>
</dbReference>
<proteinExistence type="predicted"/>
<dbReference type="Pfam" id="PF00990">
    <property type="entry name" value="GGDEF"/>
    <property type="match status" value="1"/>
</dbReference>
<gene>
    <name evidence="5" type="ORF">D0544_02680</name>
</gene>
<dbReference type="InterPro" id="IPR000160">
    <property type="entry name" value="GGDEF_dom"/>
</dbReference>
<evidence type="ECO:0000313" key="5">
    <source>
        <dbReference type="EMBL" id="RRJ84043.1"/>
    </source>
</evidence>
<comment type="catalytic activity">
    <reaction evidence="3">
        <text>2 GTP = 3',3'-c-di-GMP + 2 diphosphate</text>
        <dbReference type="Rhea" id="RHEA:24898"/>
        <dbReference type="ChEBI" id="CHEBI:33019"/>
        <dbReference type="ChEBI" id="CHEBI:37565"/>
        <dbReference type="ChEBI" id="CHEBI:58805"/>
        <dbReference type="EC" id="2.7.7.65"/>
    </reaction>
</comment>
<feature type="domain" description="GGDEF" evidence="4">
    <location>
        <begin position="213"/>
        <end position="348"/>
    </location>
</feature>
<dbReference type="EC" id="2.7.7.65" evidence="2"/>
<protein>
    <recommendedName>
        <fullName evidence="2">diguanylate cyclase</fullName>
        <ecNumber evidence="2">2.7.7.65</ecNumber>
    </recommendedName>
</protein>
<dbReference type="PANTHER" id="PTHR45138">
    <property type="entry name" value="REGULATORY COMPONENTS OF SENSORY TRANSDUCTION SYSTEM"/>
    <property type="match status" value="1"/>
</dbReference>
<dbReference type="CDD" id="cd01949">
    <property type="entry name" value="GGDEF"/>
    <property type="match status" value="1"/>
</dbReference>
<dbReference type="GO" id="GO:1902201">
    <property type="term" value="P:negative regulation of bacterial-type flagellum-dependent cell motility"/>
    <property type="evidence" value="ECO:0007669"/>
    <property type="project" value="TreeGrafter"/>
</dbReference>
<dbReference type="NCBIfam" id="TIGR00254">
    <property type="entry name" value="GGDEF"/>
    <property type="match status" value="1"/>
</dbReference>
<reference evidence="5 6" key="2">
    <citation type="submission" date="2018-12" db="EMBL/GenBank/DDBJ databases">
        <title>Simiduia agarivorans gen. nov., sp. nov., a marine, agarolytic bacterium isolated from shallow coastal water from Keelung, Taiwan.</title>
        <authorList>
            <person name="Shieh W.Y."/>
        </authorList>
    </citation>
    <scope>NUCLEOTIDE SEQUENCE [LARGE SCALE GENOMIC DNA]</scope>
    <source>
        <strain evidence="5 6">GTF-13</strain>
    </source>
</reference>
<evidence type="ECO:0000256" key="1">
    <source>
        <dbReference type="ARBA" id="ARBA00001946"/>
    </source>
</evidence>
<dbReference type="Gene3D" id="3.30.450.40">
    <property type="match status" value="1"/>
</dbReference>
<dbReference type="GO" id="GO:0005886">
    <property type="term" value="C:plasma membrane"/>
    <property type="evidence" value="ECO:0007669"/>
    <property type="project" value="TreeGrafter"/>
</dbReference>
<dbReference type="InterPro" id="IPR007435">
    <property type="entry name" value="DUF484"/>
</dbReference>